<feature type="domain" description="Immunity protein Imm33" evidence="1">
    <location>
        <begin position="115"/>
        <end position="199"/>
    </location>
</feature>
<evidence type="ECO:0000259" key="1">
    <source>
        <dbReference type="Pfam" id="PF09951"/>
    </source>
</evidence>
<reference evidence="2 3" key="1">
    <citation type="submission" date="2018-07" db="EMBL/GenBank/DDBJ databases">
        <title>Bacillus sp. YLB-04 draft genome sequence.</title>
        <authorList>
            <person name="Yu L."/>
            <person name="Tang X."/>
        </authorList>
    </citation>
    <scope>NUCLEOTIDE SEQUENCE [LARGE SCALE GENOMIC DNA]</scope>
    <source>
        <strain evidence="2 3">YLB-04</strain>
    </source>
</reference>
<evidence type="ECO:0000313" key="2">
    <source>
        <dbReference type="EMBL" id="RDU37196.1"/>
    </source>
</evidence>
<sequence length="210" mass="24094">MASKSQADSCLDSKVNFSGMCVQRYPMFGQQSEFPRDVGPKLPHVWTKNLKFIASNSKAVPFHYFCRVKPAIDCRRTGRLNINLNERVNQMSGFKKKYFIPGEKIERLIESNEGCIATDRITVDGCKVGFMYREEPYQNGNPDSGWRFMAGDESDEYMDNPEYHAVYQLNTICNFDREIIPLLKSATGTAYIRDENGKLALDDEWEGIEE</sequence>
<accession>A0A3D8GT05</accession>
<proteinExistence type="predicted"/>
<protein>
    <recommendedName>
        <fullName evidence="1">Immunity protein Imm33 domain-containing protein</fullName>
    </recommendedName>
</protein>
<name>A0A3D8GT05_9BACI</name>
<evidence type="ECO:0000313" key="3">
    <source>
        <dbReference type="Proteomes" id="UP000257144"/>
    </source>
</evidence>
<dbReference type="Pfam" id="PF09951">
    <property type="entry name" value="Imm33"/>
    <property type="match status" value="1"/>
</dbReference>
<dbReference type="PANTHER" id="PTHR38743:SF2">
    <property type="entry name" value="DUF2185 DOMAIN-CONTAINING PROTEIN"/>
    <property type="match status" value="1"/>
</dbReference>
<dbReference type="OrthoDB" id="4827574at2"/>
<comment type="caution">
    <text evidence="2">The sequence shown here is derived from an EMBL/GenBank/DDBJ whole genome shotgun (WGS) entry which is preliminary data.</text>
</comment>
<dbReference type="AlphaFoldDB" id="A0A3D8GT05"/>
<dbReference type="EMBL" id="QNQT01000003">
    <property type="protein sequence ID" value="RDU37196.1"/>
    <property type="molecule type" value="Genomic_DNA"/>
</dbReference>
<organism evidence="2 3">
    <name type="scientific">Neobacillus piezotolerans</name>
    <dbReference type="NCBI Taxonomy" id="2259171"/>
    <lineage>
        <taxon>Bacteria</taxon>
        <taxon>Bacillati</taxon>
        <taxon>Bacillota</taxon>
        <taxon>Bacilli</taxon>
        <taxon>Bacillales</taxon>
        <taxon>Bacillaceae</taxon>
        <taxon>Neobacillus</taxon>
    </lineage>
</organism>
<keyword evidence="3" id="KW-1185">Reference proteome</keyword>
<dbReference type="InterPro" id="IPR018689">
    <property type="entry name" value="Imm33_dom"/>
</dbReference>
<dbReference type="PANTHER" id="PTHR38743">
    <property type="entry name" value="SIMILAR TO GLYOXYLASE I FAMILY PROTEIN"/>
    <property type="match status" value="1"/>
</dbReference>
<gene>
    <name evidence="2" type="ORF">DRW41_10980</name>
</gene>
<dbReference type="Proteomes" id="UP000257144">
    <property type="component" value="Unassembled WGS sequence"/>
</dbReference>